<dbReference type="NCBIfam" id="NF003354">
    <property type="entry name" value="PRK04388.1"/>
    <property type="match status" value="1"/>
</dbReference>
<keyword evidence="7 14" id="KW-0249">Electron transport</keyword>
<dbReference type="PANTHER" id="PTHR36570:SF3">
    <property type="entry name" value="DISULFIDE BOND FORMATION PROTEIN B"/>
    <property type="match status" value="1"/>
</dbReference>
<keyword evidence="9 14" id="KW-0560">Oxidoreductase</keyword>
<evidence type="ECO:0000256" key="15">
    <source>
        <dbReference type="SAM" id="Phobius"/>
    </source>
</evidence>
<keyword evidence="6 14" id="KW-0812">Transmembrane</keyword>
<dbReference type="GO" id="GO:0005886">
    <property type="term" value="C:plasma membrane"/>
    <property type="evidence" value="ECO:0007669"/>
    <property type="project" value="UniProtKB-SubCell"/>
</dbReference>
<keyword evidence="3 14" id="KW-0813">Transport</keyword>
<dbReference type="GO" id="GO:0009055">
    <property type="term" value="F:electron transfer activity"/>
    <property type="evidence" value="ECO:0007669"/>
    <property type="project" value="UniProtKB-UniRule"/>
</dbReference>
<evidence type="ECO:0000256" key="1">
    <source>
        <dbReference type="ARBA" id="ARBA00004429"/>
    </source>
</evidence>
<dbReference type="Proteomes" id="UP000291286">
    <property type="component" value="Unassembled WGS sequence"/>
</dbReference>
<evidence type="ECO:0000256" key="2">
    <source>
        <dbReference type="ARBA" id="ARBA00008823"/>
    </source>
</evidence>
<dbReference type="PANTHER" id="PTHR36570">
    <property type="entry name" value="DISULFIDE BOND FORMATION PROTEIN B"/>
    <property type="match status" value="1"/>
</dbReference>
<evidence type="ECO:0000256" key="6">
    <source>
        <dbReference type="ARBA" id="ARBA00022692"/>
    </source>
</evidence>
<feature type="topological domain" description="Periplasmic" evidence="14">
    <location>
        <begin position="29"/>
        <end position="46"/>
    </location>
</feature>
<dbReference type="Pfam" id="PF02600">
    <property type="entry name" value="DsbB"/>
    <property type="match status" value="1"/>
</dbReference>
<reference evidence="16 17" key="1">
    <citation type="submission" date="2019-02" db="EMBL/GenBank/DDBJ databases">
        <title>WGS of Pseudoxanthomonas species novum from clinical isolates.</title>
        <authorList>
            <person name="Bernier A.-M."/>
            <person name="Bernard K."/>
            <person name="Vachon A."/>
        </authorList>
    </citation>
    <scope>NUCLEOTIDE SEQUENCE [LARGE SCALE GENOMIC DNA]</scope>
    <source>
        <strain evidence="16 17">NML171202</strain>
    </source>
</reference>
<dbReference type="GO" id="GO:0015035">
    <property type="term" value="F:protein-disulfide reductase activity"/>
    <property type="evidence" value="ECO:0007669"/>
    <property type="project" value="UniProtKB-UniRule"/>
</dbReference>
<comment type="similarity">
    <text evidence="2 14">Belongs to the DsbB family.</text>
</comment>
<organism evidence="16 17">
    <name type="scientific">Pseudoxanthomonas winnipegensis</name>
    <dbReference type="NCBI Taxonomy" id="2480810"/>
    <lineage>
        <taxon>Bacteria</taxon>
        <taxon>Pseudomonadati</taxon>
        <taxon>Pseudomonadota</taxon>
        <taxon>Gammaproteobacteria</taxon>
        <taxon>Lysobacterales</taxon>
        <taxon>Lysobacteraceae</taxon>
        <taxon>Pseudoxanthomonas</taxon>
    </lineage>
</organism>
<feature type="transmembrane region" description="Helical" evidence="15">
    <location>
        <begin position="72"/>
        <end position="92"/>
    </location>
</feature>
<feature type="topological domain" description="Cytoplasmic" evidence="14">
    <location>
        <begin position="1"/>
        <end position="11"/>
    </location>
</feature>
<dbReference type="InterPro" id="IPR003752">
    <property type="entry name" value="DiS_bond_form_DsbB/BdbC"/>
</dbReference>
<feature type="transmembrane region" description="Helical" evidence="15">
    <location>
        <begin position="146"/>
        <end position="163"/>
    </location>
</feature>
<keyword evidence="12 14" id="KW-0143">Chaperone</keyword>
<dbReference type="RefSeq" id="WP_130516009.1">
    <property type="nucleotide sequence ID" value="NZ_CP095475.1"/>
</dbReference>
<dbReference type="SUPFAM" id="SSF158442">
    <property type="entry name" value="DsbB-like"/>
    <property type="match status" value="1"/>
</dbReference>
<evidence type="ECO:0000256" key="7">
    <source>
        <dbReference type="ARBA" id="ARBA00022982"/>
    </source>
</evidence>
<comment type="subcellular location">
    <subcellularLocation>
        <location evidence="1">Cell inner membrane</location>
        <topology evidence="1">Multi-pass membrane protein</topology>
    </subcellularLocation>
    <subcellularLocation>
        <location evidence="14">Cell membrane</location>
        <topology evidence="14">Multi-pass membrane protein</topology>
    </subcellularLocation>
</comment>
<dbReference type="InterPro" id="IPR050183">
    <property type="entry name" value="DsbB"/>
</dbReference>
<evidence type="ECO:0000256" key="5">
    <source>
        <dbReference type="ARBA" id="ARBA00022519"/>
    </source>
</evidence>
<keyword evidence="13 14" id="KW-0676">Redox-active center</keyword>
<feature type="transmembrane region" description="Helical" evidence="15">
    <location>
        <begin position="12"/>
        <end position="31"/>
    </location>
</feature>
<dbReference type="HAMAP" id="MF_00286">
    <property type="entry name" value="DsbB"/>
    <property type="match status" value="1"/>
</dbReference>
<feature type="topological domain" description="Cytoplasmic" evidence="14">
    <location>
        <begin position="165"/>
        <end position="177"/>
    </location>
</feature>
<keyword evidence="4 14" id="KW-1003">Cell membrane</keyword>
<gene>
    <name evidence="14" type="primary">dsbB</name>
    <name evidence="16" type="ORF">EA661_04280</name>
</gene>
<keyword evidence="8 14" id="KW-1133">Transmembrane helix</keyword>
<proteinExistence type="inferred from homology"/>
<evidence type="ECO:0000256" key="9">
    <source>
        <dbReference type="ARBA" id="ARBA00023002"/>
    </source>
</evidence>
<evidence type="ECO:0000313" key="16">
    <source>
        <dbReference type="EMBL" id="TAA33473.1"/>
    </source>
</evidence>
<keyword evidence="5" id="KW-0997">Cell inner membrane</keyword>
<dbReference type="InterPro" id="IPR022920">
    <property type="entry name" value="Disulphide_bond_form_DsbB"/>
</dbReference>
<dbReference type="EMBL" id="SHMB01000001">
    <property type="protein sequence ID" value="TAA33473.1"/>
    <property type="molecule type" value="Genomic_DNA"/>
</dbReference>
<evidence type="ECO:0000256" key="12">
    <source>
        <dbReference type="ARBA" id="ARBA00023186"/>
    </source>
</evidence>
<dbReference type="AlphaFoldDB" id="A0A4Q8LQA2"/>
<feature type="disulfide bond" description="Redox-active" evidence="14">
    <location>
        <begin position="38"/>
        <end position="41"/>
    </location>
</feature>
<evidence type="ECO:0000256" key="11">
    <source>
        <dbReference type="ARBA" id="ARBA00023157"/>
    </source>
</evidence>
<keyword evidence="10 14" id="KW-0472">Membrane</keyword>
<evidence type="ECO:0000256" key="10">
    <source>
        <dbReference type="ARBA" id="ARBA00023136"/>
    </source>
</evidence>
<evidence type="ECO:0000256" key="8">
    <source>
        <dbReference type="ARBA" id="ARBA00022989"/>
    </source>
</evidence>
<accession>A0A4Q8LQA2</accession>
<dbReference type="Gene3D" id="1.20.1550.10">
    <property type="entry name" value="DsbB-like"/>
    <property type="match status" value="1"/>
</dbReference>
<evidence type="ECO:0000256" key="3">
    <source>
        <dbReference type="ARBA" id="ARBA00022448"/>
    </source>
</evidence>
<evidence type="ECO:0000256" key="13">
    <source>
        <dbReference type="ARBA" id="ARBA00023284"/>
    </source>
</evidence>
<evidence type="ECO:0000256" key="14">
    <source>
        <dbReference type="HAMAP-Rule" id="MF_00286"/>
    </source>
</evidence>
<comment type="function">
    <text evidence="14">Required for disulfide bond formation in some periplasmic proteins. Acts by oxidizing the DsbA protein.</text>
</comment>
<comment type="caution">
    <text evidence="16">The sequence shown here is derived from an EMBL/GenBank/DDBJ whole genome shotgun (WGS) entry which is preliminary data.</text>
</comment>
<dbReference type="GeneID" id="93828280"/>
<feature type="transmembrane region" description="Helical" evidence="15">
    <location>
        <begin position="43"/>
        <end position="60"/>
    </location>
</feature>
<dbReference type="GO" id="GO:0006457">
    <property type="term" value="P:protein folding"/>
    <property type="evidence" value="ECO:0007669"/>
    <property type="project" value="InterPro"/>
</dbReference>
<name>A0A4Q8LQA2_9GAMM</name>
<sequence length="177" mass="19720">MNPFRWSFRAQFLAGFLVCVGLLGAALYTQYYQHQIPCPLCSFQRGAFALLGLVFLIGGLHGPRSRGGRIVYGLLGLVPALIGIGIAGRHVWLQHLPADKVPACGPDLAYMMEAFPLGDVLRQVLTGSGECAEVTWRLLGLSMPEWSLLWFVVLTLWLLLAAFRRRKRTLLRELRPS</sequence>
<keyword evidence="11 14" id="KW-1015">Disulfide bond</keyword>
<evidence type="ECO:0000256" key="4">
    <source>
        <dbReference type="ARBA" id="ARBA00022475"/>
    </source>
</evidence>
<comment type="caution">
    <text evidence="14">Lacks conserved residue(s) required for the propagation of feature annotation.</text>
</comment>
<evidence type="ECO:0000313" key="17">
    <source>
        <dbReference type="Proteomes" id="UP000291286"/>
    </source>
</evidence>
<dbReference type="InterPro" id="IPR023380">
    <property type="entry name" value="DsbB-like_sf"/>
</dbReference>
<protein>
    <recommendedName>
        <fullName evidence="14">Disulfide bond formation protein B</fullName>
    </recommendedName>
    <alternativeName>
        <fullName evidence="14">Disulfide oxidoreductase</fullName>
    </alternativeName>
</protein>